<reference evidence="1" key="3">
    <citation type="submission" date="2020-02" db="EMBL/GenBank/DDBJ databases">
        <authorList>
            <person name="Matsumoto Y."/>
            <person name="Motooka D."/>
            <person name="Nakamura S."/>
        </authorList>
    </citation>
    <scope>NUCLEOTIDE SEQUENCE</scope>
    <source>
        <strain evidence="1">JCM 6377</strain>
    </source>
</reference>
<reference evidence="2 3" key="1">
    <citation type="submission" date="2017-10" db="EMBL/GenBank/DDBJ databases">
        <title>The new phylogeny of genus Mycobacterium.</title>
        <authorList>
            <person name="Tortoli E."/>
            <person name="Trovato A."/>
            <person name="Cirillo D.M."/>
        </authorList>
    </citation>
    <scope>NUCLEOTIDE SEQUENCE [LARGE SCALE GENOMIC DNA]</scope>
    <source>
        <strain evidence="2 3">CCUG37673</strain>
    </source>
</reference>
<dbReference type="InterPro" id="IPR019587">
    <property type="entry name" value="Polyketide_cyclase/dehydratase"/>
</dbReference>
<dbReference type="Proteomes" id="UP000465302">
    <property type="component" value="Unassembled WGS sequence"/>
</dbReference>
<gene>
    <name evidence="2" type="ORF">CQY20_31560</name>
    <name evidence="1" type="ORF">MAGR_56260</name>
</gene>
<evidence type="ECO:0000313" key="3">
    <source>
        <dbReference type="Proteomes" id="UP000220914"/>
    </source>
</evidence>
<dbReference type="EMBL" id="PDCP01000125">
    <property type="protein sequence ID" value="PEG33295.1"/>
    <property type="molecule type" value="Genomic_DNA"/>
</dbReference>
<dbReference type="SUPFAM" id="SSF55961">
    <property type="entry name" value="Bet v1-like"/>
    <property type="match status" value="1"/>
</dbReference>
<dbReference type="AlphaFoldDB" id="A0A2A7MNI9"/>
<evidence type="ECO:0000313" key="4">
    <source>
        <dbReference type="Proteomes" id="UP000465302"/>
    </source>
</evidence>
<dbReference type="Gene3D" id="3.30.530.20">
    <property type="match status" value="1"/>
</dbReference>
<dbReference type="Proteomes" id="UP000220914">
    <property type="component" value="Unassembled WGS sequence"/>
</dbReference>
<dbReference type="EMBL" id="BLKS01000001">
    <property type="protein sequence ID" value="GFG54185.1"/>
    <property type="molecule type" value="Genomic_DNA"/>
</dbReference>
<name>A0A2A7MNI9_MYCAG</name>
<accession>A0A2A7MNI9</accession>
<organism evidence="2 3">
    <name type="scientific">Mycolicibacterium agri</name>
    <name type="common">Mycobacterium agri</name>
    <dbReference type="NCBI Taxonomy" id="36811"/>
    <lineage>
        <taxon>Bacteria</taxon>
        <taxon>Bacillati</taxon>
        <taxon>Actinomycetota</taxon>
        <taxon>Actinomycetes</taxon>
        <taxon>Mycobacteriales</taxon>
        <taxon>Mycobacteriaceae</taxon>
        <taxon>Mycolicibacterium</taxon>
    </lineage>
</organism>
<keyword evidence="3" id="KW-1185">Reference proteome</keyword>
<reference evidence="1 4" key="2">
    <citation type="journal article" date="2019" name="Emerg. Microbes Infect.">
        <title>Comprehensive subspecies identification of 175 nontuberculous mycobacteria species based on 7547 genomic profiles.</title>
        <authorList>
            <person name="Matsumoto Y."/>
            <person name="Kinjo T."/>
            <person name="Motooka D."/>
            <person name="Nabeya D."/>
            <person name="Jung N."/>
            <person name="Uechi K."/>
            <person name="Horii T."/>
            <person name="Iida T."/>
            <person name="Fujita J."/>
            <person name="Nakamura S."/>
        </authorList>
    </citation>
    <scope>NUCLEOTIDE SEQUENCE [LARGE SCALE GENOMIC DNA]</scope>
    <source>
        <strain evidence="1 4">JCM 6377</strain>
    </source>
</reference>
<protein>
    <submittedName>
        <fullName evidence="2">MxaD family protein</fullName>
    </submittedName>
    <submittedName>
        <fullName evidence="1">Polyketide cyclase</fullName>
    </submittedName>
</protein>
<dbReference type="OrthoDB" id="581838at2"/>
<sequence length="171" mass="19293">MLSDVTRWYPLQPADADFFESAPHVFTYQKRFAAPPAQVWEQLTSDASIAAWGPAVKELSWTSPRPFGVGTTREVVALGGARMRERYFRWEDGSRHSFACYESSLPLFNRFAEDYLIEPDGADTLFTWVVAIEPKRAAALAVKLLAPAAKAGFGRMPRDGQRYWANKTKRS</sequence>
<dbReference type="Pfam" id="PF10604">
    <property type="entry name" value="Polyketide_cyc2"/>
    <property type="match status" value="1"/>
</dbReference>
<proteinExistence type="predicted"/>
<evidence type="ECO:0000313" key="1">
    <source>
        <dbReference type="EMBL" id="GFG54185.1"/>
    </source>
</evidence>
<evidence type="ECO:0000313" key="2">
    <source>
        <dbReference type="EMBL" id="PEG33295.1"/>
    </source>
</evidence>
<comment type="caution">
    <text evidence="2">The sequence shown here is derived from an EMBL/GenBank/DDBJ whole genome shotgun (WGS) entry which is preliminary data.</text>
</comment>
<dbReference type="InterPro" id="IPR023393">
    <property type="entry name" value="START-like_dom_sf"/>
</dbReference>
<dbReference type="CDD" id="cd07821">
    <property type="entry name" value="PYR_PYL_RCAR_like"/>
    <property type="match status" value="1"/>
</dbReference>